<keyword evidence="3" id="KW-1185">Reference proteome</keyword>
<dbReference type="Gene3D" id="3.30.70.100">
    <property type="match status" value="1"/>
</dbReference>
<keyword evidence="2" id="KW-0560">Oxidoreductase</keyword>
<comment type="caution">
    <text evidence="2">The sequence shown here is derived from an EMBL/GenBank/DDBJ whole genome shotgun (WGS) entry which is preliminary data.</text>
</comment>
<gene>
    <name evidence="2" type="ORF">DFR76_12117</name>
</gene>
<organism evidence="2 3">
    <name type="scientific">Nocardia pseudobrasiliensis</name>
    <dbReference type="NCBI Taxonomy" id="45979"/>
    <lineage>
        <taxon>Bacteria</taxon>
        <taxon>Bacillati</taxon>
        <taxon>Actinomycetota</taxon>
        <taxon>Actinomycetes</taxon>
        <taxon>Mycobacteriales</taxon>
        <taxon>Nocardiaceae</taxon>
        <taxon>Nocardia</taxon>
    </lineage>
</organism>
<dbReference type="SUPFAM" id="SSF54909">
    <property type="entry name" value="Dimeric alpha+beta barrel"/>
    <property type="match status" value="1"/>
</dbReference>
<name>A0A370HKE5_9NOCA</name>
<reference evidence="2 3" key="1">
    <citation type="submission" date="2018-07" db="EMBL/GenBank/DDBJ databases">
        <title>Genomic Encyclopedia of Type Strains, Phase IV (KMG-IV): sequencing the most valuable type-strain genomes for metagenomic binning, comparative biology and taxonomic classification.</title>
        <authorList>
            <person name="Goeker M."/>
        </authorList>
    </citation>
    <scope>NUCLEOTIDE SEQUENCE [LARGE SCALE GENOMIC DNA]</scope>
    <source>
        <strain evidence="2 3">DSM 44290</strain>
    </source>
</reference>
<dbReference type="Pfam" id="PF03992">
    <property type="entry name" value="ABM"/>
    <property type="match status" value="1"/>
</dbReference>
<feature type="domain" description="ABM" evidence="1">
    <location>
        <begin position="27"/>
        <end position="86"/>
    </location>
</feature>
<evidence type="ECO:0000313" key="2">
    <source>
        <dbReference type="EMBL" id="RDI58998.1"/>
    </source>
</evidence>
<dbReference type="EMBL" id="QQBC01000021">
    <property type="protein sequence ID" value="RDI58998.1"/>
    <property type="molecule type" value="Genomic_DNA"/>
</dbReference>
<dbReference type="AlphaFoldDB" id="A0A370HKE5"/>
<dbReference type="InterPro" id="IPR011008">
    <property type="entry name" value="Dimeric_a/b-barrel"/>
</dbReference>
<keyword evidence="2" id="KW-0503">Monooxygenase</keyword>
<protein>
    <submittedName>
        <fullName evidence="2">Monooxygenase</fullName>
    </submittedName>
</protein>
<dbReference type="Proteomes" id="UP000254869">
    <property type="component" value="Unassembled WGS sequence"/>
</dbReference>
<evidence type="ECO:0000259" key="1">
    <source>
        <dbReference type="Pfam" id="PF03992"/>
    </source>
</evidence>
<sequence length="108" mass="12341">MRSEEADPADSKTVTFVNTFTLHAPPEEFERAFAETSEFMVRQPGFLEHTLVRPLGRADVYINIAHWTDPESFRNATRHEQFRSHAAALRALSTSSNHLCETRLRGLL</sequence>
<dbReference type="InterPro" id="IPR007138">
    <property type="entry name" value="ABM_dom"/>
</dbReference>
<dbReference type="GO" id="GO:0004497">
    <property type="term" value="F:monooxygenase activity"/>
    <property type="evidence" value="ECO:0007669"/>
    <property type="project" value="UniProtKB-KW"/>
</dbReference>
<accession>A0A370HKE5</accession>
<evidence type="ECO:0000313" key="3">
    <source>
        <dbReference type="Proteomes" id="UP000254869"/>
    </source>
</evidence>
<proteinExistence type="predicted"/>
<dbReference type="STRING" id="1210086.GCA_001613105_03726"/>